<dbReference type="EMBL" id="MT188505">
    <property type="protein sequence ID" value="QNQ74050.1"/>
    <property type="molecule type" value="Genomic_RNA"/>
</dbReference>
<sequence length="286" mass="31684">MSQPTAQEQKARHGETSGPQGTHNEGSGSILSIEGGKKIPGEGSLVREISGKRVDLWNDANIKIDVQRLERALSAAKVDANYDLLSFIKNIEYQGFDREFYIKHALTKMSVSVFIRFAIIGAIRGSKFEKISQTCEQMPSDLMSAYTTCSFISATPKKKTDLTILRNTASIPHWCAYWMWKSGTVKKVPDSACPPCLQFPGAASLPMSRSVRLQHLDFSSKFSSLLPGGRFNMNIYMTAYRNTIPIDSIPQEILEFLGVSSNSESHVLSDEEIGTYSKAMVGPVRM</sequence>
<dbReference type="KEGG" id="vg:80557500"/>
<evidence type="ECO:0000256" key="1">
    <source>
        <dbReference type="SAM" id="MobiDB-lite"/>
    </source>
</evidence>
<keyword evidence="3" id="KW-1185">Reference proteome</keyword>
<dbReference type="GeneID" id="80557500"/>
<dbReference type="Proteomes" id="UP001055369">
    <property type="component" value="Genome"/>
</dbReference>
<feature type="compositionally biased region" description="Low complexity" evidence="1">
    <location>
        <begin position="25"/>
        <end position="34"/>
    </location>
</feature>
<feature type="region of interest" description="Disordered" evidence="1">
    <location>
        <begin position="1"/>
        <end position="36"/>
    </location>
</feature>
<organism evidence="2 3">
    <name type="scientific">Plasmopara viticola lesion associated mycobunyavirales-like virus 4</name>
    <dbReference type="NCBI Taxonomy" id="2689127"/>
    <lineage>
        <taxon>Viruses</taxon>
        <taxon>Riboviria</taxon>
        <taxon>Orthornavirae</taxon>
        <taxon>Negarnaviricota</taxon>
        <taxon>Polyploviricotina</taxon>
        <taxon>Bunyaviricetes</taxon>
        <taxon>Hareavirales</taxon>
        <taxon>Discoviridae</taxon>
        <taxon>Orthodiscovirus</taxon>
        <taxon>Orthodiscovirus iberiae</taxon>
    </lineage>
</organism>
<evidence type="ECO:0000313" key="2">
    <source>
        <dbReference type="EMBL" id="QNQ74050.1"/>
    </source>
</evidence>
<protein>
    <submittedName>
        <fullName evidence="2">NC</fullName>
    </submittedName>
</protein>
<accession>A0A7H0RQZ6</accession>
<reference evidence="2" key="1">
    <citation type="journal article" date="2020" name="Virus Evol.">
        <title>Analysis of the virome associated to grapevine downy mildew lesions reveals new mycovirus lineages.</title>
        <authorList>
            <person name="Chiapello M."/>
            <person name="Rodriguez-Romero J."/>
            <person name="Ayllon M.A."/>
            <person name="Turina M."/>
        </authorList>
    </citation>
    <scope>NUCLEOTIDE SEQUENCE</scope>
    <source>
        <strain evidence="2">DN26394_c0_g2_i2</strain>
    </source>
</reference>
<proteinExistence type="predicted"/>
<name>A0A7H0RQZ6_9VIRU</name>
<evidence type="ECO:0000313" key="3">
    <source>
        <dbReference type="Proteomes" id="UP001055369"/>
    </source>
</evidence>
<dbReference type="RefSeq" id="YP_010840344.1">
    <property type="nucleotide sequence ID" value="NC_078633.1"/>
</dbReference>